<gene>
    <name evidence="2" type="ORF">M2152_002181</name>
</gene>
<proteinExistence type="predicted"/>
<dbReference type="EMBL" id="JARXVQ010000001">
    <property type="protein sequence ID" value="MDH6181999.1"/>
    <property type="molecule type" value="Genomic_DNA"/>
</dbReference>
<evidence type="ECO:0000259" key="1">
    <source>
        <dbReference type="Pfam" id="PF13406"/>
    </source>
</evidence>
<dbReference type="Proteomes" id="UP001160142">
    <property type="component" value="Unassembled WGS sequence"/>
</dbReference>
<dbReference type="Pfam" id="PF13406">
    <property type="entry name" value="SLT_2"/>
    <property type="match status" value="1"/>
</dbReference>
<sequence>MVARWVPFAAGAGALAVVATVAVVALAPRETLPPAPTDAPDLLFATQAAAPPLAAEPTGPGPIGLIDPTWVESTAAVTGIPHQAVLAYAGAVVNAEENFPGCGIGWNTLAGIGYAESDHGRHGGATFEENGHVSPKIFGVPLDGTTTEEIPDTDGGEFDETADIDRAIGPMQLIPSSWRSFPSDGNGDGVPDPHNIYDAAVAAANYLCRASGDFTTREGWAAGVAAYNSAGSYTGIVATAAQSYYDASVAG</sequence>
<dbReference type="Gene3D" id="1.10.530.10">
    <property type="match status" value="1"/>
</dbReference>
<dbReference type="SUPFAM" id="SSF53955">
    <property type="entry name" value="Lysozyme-like"/>
    <property type="match status" value="1"/>
</dbReference>
<feature type="domain" description="Transglycosylase SLT" evidence="1">
    <location>
        <begin position="167"/>
        <end position="226"/>
    </location>
</feature>
<dbReference type="PANTHER" id="PTHR30163">
    <property type="entry name" value="MEMBRANE-BOUND LYTIC MUREIN TRANSGLYCOSYLASE B"/>
    <property type="match status" value="1"/>
</dbReference>
<dbReference type="PANTHER" id="PTHR30163:SF8">
    <property type="entry name" value="LYTIC MUREIN TRANSGLYCOSYLASE"/>
    <property type="match status" value="1"/>
</dbReference>
<organism evidence="2 3">
    <name type="scientific">Antiquaquibacter oligotrophicus</name>
    <dbReference type="NCBI Taxonomy" id="2880260"/>
    <lineage>
        <taxon>Bacteria</taxon>
        <taxon>Bacillati</taxon>
        <taxon>Actinomycetota</taxon>
        <taxon>Actinomycetes</taxon>
        <taxon>Micrococcales</taxon>
        <taxon>Microbacteriaceae</taxon>
        <taxon>Antiquaquibacter</taxon>
    </lineage>
</organism>
<evidence type="ECO:0000313" key="2">
    <source>
        <dbReference type="EMBL" id="MDH6181999.1"/>
    </source>
</evidence>
<name>A0ABT6KQ57_9MICO</name>
<protein>
    <submittedName>
        <fullName evidence="2">Membrane-bound lytic murein transglycosylase B</fullName>
    </submittedName>
</protein>
<evidence type="ECO:0000313" key="3">
    <source>
        <dbReference type="Proteomes" id="UP001160142"/>
    </source>
</evidence>
<dbReference type="InterPro" id="IPR043426">
    <property type="entry name" value="MltB-like"/>
</dbReference>
<keyword evidence="3" id="KW-1185">Reference proteome</keyword>
<comment type="caution">
    <text evidence="2">The sequence shown here is derived from an EMBL/GenBank/DDBJ whole genome shotgun (WGS) entry which is preliminary data.</text>
</comment>
<dbReference type="InterPro" id="IPR023346">
    <property type="entry name" value="Lysozyme-like_dom_sf"/>
</dbReference>
<dbReference type="CDD" id="cd13399">
    <property type="entry name" value="Slt35-like"/>
    <property type="match status" value="1"/>
</dbReference>
<dbReference type="RefSeq" id="WP_322134292.1">
    <property type="nucleotide sequence ID" value="NZ_CP085036.1"/>
</dbReference>
<accession>A0ABT6KQ57</accession>
<dbReference type="InterPro" id="IPR031304">
    <property type="entry name" value="SLT_2"/>
</dbReference>
<reference evidence="2 3" key="1">
    <citation type="submission" date="2023-04" db="EMBL/GenBank/DDBJ databases">
        <title>Genome Encyclopedia of Bacteria and Archaea VI: Functional Genomics of Type Strains.</title>
        <authorList>
            <person name="Whitman W."/>
        </authorList>
    </citation>
    <scope>NUCLEOTIDE SEQUENCE [LARGE SCALE GENOMIC DNA]</scope>
    <source>
        <strain evidence="2 3">SG_E_30_P1</strain>
    </source>
</reference>